<dbReference type="AlphaFoldDB" id="A0AAV1DPH1"/>
<organism evidence="1 2">
    <name type="scientific">Oldenlandia corymbosa var. corymbosa</name>
    <dbReference type="NCBI Taxonomy" id="529605"/>
    <lineage>
        <taxon>Eukaryota</taxon>
        <taxon>Viridiplantae</taxon>
        <taxon>Streptophyta</taxon>
        <taxon>Embryophyta</taxon>
        <taxon>Tracheophyta</taxon>
        <taxon>Spermatophyta</taxon>
        <taxon>Magnoliopsida</taxon>
        <taxon>eudicotyledons</taxon>
        <taxon>Gunneridae</taxon>
        <taxon>Pentapetalae</taxon>
        <taxon>asterids</taxon>
        <taxon>lamiids</taxon>
        <taxon>Gentianales</taxon>
        <taxon>Rubiaceae</taxon>
        <taxon>Rubioideae</taxon>
        <taxon>Spermacoceae</taxon>
        <taxon>Hedyotis-Oldenlandia complex</taxon>
        <taxon>Oldenlandia</taxon>
    </lineage>
</organism>
<evidence type="ECO:0000313" key="2">
    <source>
        <dbReference type="Proteomes" id="UP001161247"/>
    </source>
</evidence>
<gene>
    <name evidence="1" type="ORF">OLC1_LOCUS16796</name>
</gene>
<evidence type="ECO:0000313" key="1">
    <source>
        <dbReference type="EMBL" id="CAI9108779.1"/>
    </source>
</evidence>
<keyword evidence="2" id="KW-1185">Reference proteome</keyword>
<name>A0AAV1DPH1_OLDCO</name>
<sequence length="157" mass="17626">MDQVLEEICANLSLNKAKKVPLAETVGRSPGTGFQSYGCKQKYGVLQIQFYSRSTKSSTGISMDDRQLFVLTEVNEDDVNDQVDFSWVPFWIRIRGLPYSLMNKDATVSIGNMIGQFVESECDQDGLAIRACLRAQVSIDITKALCQYVEGVVRWKL</sequence>
<proteinExistence type="predicted"/>
<dbReference type="EMBL" id="OX459123">
    <property type="protein sequence ID" value="CAI9108779.1"/>
    <property type="molecule type" value="Genomic_DNA"/>
</dbReference>
<protein>
    <submittedName>
        <fullName evidence="1">OLC1v1008462C1</fullName>
    </submittedName>
</protein>
<reference evidence="1" key="1">
    <citation type="submission" date="2023-03" db="EMBL/GenBank/DDBJ databases">
        <authorList>
            <person name="Julca I."/>
        </authorList>
    </citation>
    <scope>NUCLEOTIDE SEQUENCE</scope>
</reference>
<accession>A0AAV1DPH1</accession>
<dbReference type="Proteomes" id="UP001161247">
    <property type="component" value="Chromosome 6"/>
</dbReference>